<dbReference type="InterPro" id="IPR001533">
    <property type="entry name" value="Pterin_deHydtase"/>
</dbReference>
<name>A0A0U3GVM3_9CREN</name>
<dbReference type="OMA" id="WAEKWNH"/>
<dbReference type="PANTHER" id="PTHR12599">
    <property type="entry name" value="PTERIN-4-ALPHA-CARBINOLAMINE DEHYDRATASE"/>
    <property type="match status" value="1"/>
</dbReference>
<dbReference type="RefSeq" id="WP_011279087.1">
    <property type="nucleotide sequence ID" value="NZ_BHWZ01000006.1"/>
</dbReference>
<comment type="catalytic activity">
    <reaction evidence="1 4">
        <text>(4aS,6R)-4a-hydroxy-L-erythro-5,6,7,8-tetrahydrobiopterin = (6R)-L-erythro-6,7-dihydrobiopterin + H2O</text>
        <dbReference type="Rhea" id="RHEA:11920"/>
        <dbReference type="ChEBI" id="CHEBI:15377"/>
        <dbReference type="ChEBI" id="CHEBI:15642"/>
        <dbReference type="ChEBI" id="CHEBI:43120"/>
        <dbReference type="EC" id="4.2.1.96"/>
    </reaction>
</comment>
<dbReference type="HAMAP" id="MF_00434">
    <property type="entry name" value="Pterin_4_alpha"/>
    <property type="match status" value="1"/>
</dbReference>
<proteinExistence type="inferred from homology"/>
<evidence type="ECO:0000313" key="8">
    <source>
        <dbReference type="Proteomes" id="UP000065473"/>
    </source>
</evidence>
<dbReference type="OrthoDB" id="10495at2157"/>
<dbReference type="GeneID" id="14552812"/>
<dbReference type="NCBIfam" id="NF002017">
    <property type="entry name" value="PRK00823.1-2"/>
    <property type="match status" value="1"/>
</dbReference>
<dbReference type="EC" id="4.2.1.96" evidence="4"/>
<keyword evidence="3 4" id="KW-0456">Lyase</keyword>
<dbReference type="AlphaFoldDB" id="A0A0U3GVM3"/>
<protein>
    <recommendedName>
        <fullName evidence="4">Putative pterin-4-alpha-carbinolamine dehydratase</fullName>
        <shortName evidence="4">PHS</shortName>
        <ecNumber evidence="4">4.2.1.96</ecNumber>
    </recommendedName>
    <alternativeName>
        <fullName evidence="4">4-alpha-hydroxy-tetrahydropterin dehydratase</fullName>
    </alternativeName>
    <alternativeName>
        <fullName evidence="4">Pterin carbinolamine dehydratase</fullName>
        <shortName evidence="4">PCD</shortName>
    </alternativeName>
</protein>
<comment type="similarity">
    <text evidence="2 4">Belongs to the pterin-4-alpha-carbinolamine dehydratase family.</text>
</comment>
<dbReference type="CDD" id="cd00488">
    <property type="entry name" value="PCD_DCoH"/>
    <property type="match status" value="1"/>
</dbReference>
<dbReference type="SUPFAM" id="SSF55248">
    <property type="entry name" value="PCD-like"/>
    <property type="match status" value="1"/>
</dbReference>
<organism evidence="6 7">
    <name type="scientific">Sulfolobus acidocaldarius</name>
    <dbReference type="NCBI Taxonomy" id="2285"/>
    <lineage>
        <taxon>Archaea</taxon>
        <taxon>Thermoproteota</taxon>
        <taxon>Thermoprotei</taxon>
        <taxon>Sulfolobales</taxon>
        <taxon>Sulfolobaceae</taxon>
        <taxon>Sulfolobus</taxon>
    </lineage>
</organism>
<dbReference type="SMR" id="A0A0U3GVM3"/>
<dbReference type="PANTHER" id="PTHR12599:SF0">
    <property type="entry name" value="PTERIN-4-ALPHA-CARBINOLAMINE DEHYDRATASE"/>
    <property type="match status" value="1"/>
</dbReference>
<dbReference type="STRING" id="1435377.SUSAZ_10805"/>
<sequence length="91" mass="10880">MKLDENEIKRRLGEIEGWSYENNKLKKTFKFKNFYESVEFVRKIQPIADEMDHHPDLCVYYNRVVLELSTHSEGGVTEKDFELAKKINKIQ</sequence>
<evidence type="ECO:0000313" key="5">
    <source>
        <dbReference type="EMBL" id="ALU29642.1"/>
    </source>
</evidence>
<evidence type="ECO:0000256" key="2">
    <source>
        <dbReference type="ARBA" id="ARBA00006472"/>
    </source>
</evidence>
<dbReference type="InterPro" id="IPR036428">
    <property type="entry name" value="PCD_sf"/>
</dbReference>
<dbReference type="EMBL" id="CP013694">
    <property type="protein sequence ID" value="ALU29642.1"/>
    <property type="molecule type" value="Genomic_DNA"/>
</dbReference>
<gene>
    <name evidence="5" type="ORF">ATY89_06605</name>
    <name evidence="6" type="ORF">ATZ20_09630</name>
</gene>
<evidence type="ECO:0000313" key="7">
    <source>
        <dbReference type="Proteomes" id="UP000060043"/>
    </source>
</evidence>
<dbReference type="Proteomes" id="UP000060043">
    <property type="component" value="Chromosome"/>
</dbReference>
<dbReference type="GO" id="GO:0006729">
    <property type="term" value="P:tetrahydrobiopterin biosynthetic process"/>
    <property type="evidence" value="ECO:0007669"/>
    <property type="project" value="InterPro"/>
</dbReference>
<dbReference type="Pfam" id="PF01329">
    <property type="entry name" value="Pterin_4a"/>
    <property type="match status" value="1"/>
</dbReference>
<dbReference type="Gene3D" id="3.30.1360.20">
    <property type="entry name" value="Transcriptional coactivator/pterin dehydratase"/>
    <property type="match status" value="1"/>
</dbReference>
<dbReference type="PaxDb" id="1435377-SUSAZ_10805"/>
<accession>A0A0U3GVM3</accession>
<dbReference type="EMBL" id="CP013695">
    <property type="protein sequence ID" value="ALU32376.1"/>
    <property type="molecule type" value="Genomic_DNA"/>
</dbReference>
<reference evidence="7 8" key="1">
    <citation type="submission" date="2015-12" db="EMBL/GenBank/DDBJ databases">
        <title>A stable core within a dynamic pangenome in Sulfolobus acidocaldarius.</title>
        <authorList>
            <person name="Anderson R."/>
            <person name="Kouris A."/>
            <person name="Seward C."/>
            <person name="Campbell K."/>
            <person name="Whitaker R."/>
        </authorList>
    </citation>
    <scope>NUCLEOTIDE SEQUENCE [LARGE SCALE GENOMIC DNA]</scope>
    <source>
        <strain evidence="5 8">GG12-C01-09</strain>
        <strain evidence="6 7">NG05B_CO5_07</strain>
    </source>
</reference>
<evidence type="ECO:0000256" key="3">
    <source>
        <dbReference type="ARBA" id="ARBA00023239"/>
    </source>
</evidence>
<evidence type="ECO:0000313" key="6">
    <source>
        <dbReference type="EMBL" id="ALU32376.1"/>
    </source>
</evidence>
<evidence type="ECO:0000256" key="1">
    <source>
        <dbReference type="ARBA" id="ARBA00001554"/>
    </source>
</evidence>
<dbReference type="GO" id="GO:0008124">
    <property type="term" value="F:4-alpha-hydroxytetrahydrobiopterin dehydratase activity"/>
    <property type="evidence" value="ECO:0007669"/>
    <property type="project" value="UniProtKB-UniRule"/>
</dbReference>
<dbReference type="Proteomes" id="UP000065473">
    <property type="component" value="Chromosome"/>
</dbReference>
<evidence type="ECO:0000256" key="4">
    <source>
        <dbReference type="HAMAP-Rule" id="MF_00434"/>
    </source>
</evidence>